<evidence type="ECO:0000313" key="3">
    <source>
        <dbReference type="Proteomes" id="UP001370758"/>
    </source>
</evidence>
<reference evidence="2 3" key="1">
    <citation type="submission" date="2023-08" db="EMBL/GenBank/DDBJ databases">
        <authorList>
            <person name="Palmer J.M."/>
        </authorList>
    </citation>
    <scope>NUCLEOTIDE SEQUENCE [LARGE SCALE GENOMIC DNA]</scope>
    <source>
        <strain evidence="2 3">TWF481</strain>
    </source>
</reference>
<sequence>MASVASRSCLPYWGSLVQSISGPLSPDTGYISKVSGILYQDNASSKPNHPISRALGTVPRGMEYGLTPFGHSLASKYKYGPYFNENMAPGPTQFFQDTSPPGHLRSIRHKGGTGYGLRIPEELAFITLQSSNPMYTKRYTLYHHLALNWYRGNLYRTRGSAFKSPAPPSKAYHGDSFSPFLKDNPRIGRAGYLRKLIGSVSRDLGPTPLKPEFWDFSLPFIDLCGDPESCGVNADVSFQGSDSYKRKGSGNATSHTKGTGRGDQKRKRGVDEDEENEDSNPPPSKRIDRDGPGASSLRQPLACPFAKADRNEHAGCIFIRRKNLSGIKEHLKRNHFDGALPNDIRAARSWNEVFDICNPEWHPTRRPSPYLEAVSRRSLASSSKSSASSIISNPPENSSALQTPVDIGYQNTYDGAELRSPPLSNDAVSPKPGNGVVENSRAGWHRETSVVPCSNNVGYRRHARTVGALSPTSCGRGSHRGSFSAPVEDSTTNPPTASWPIANTEPHAAQRSFLESRNVLGQNWASTNVSAEVNNQDTFFHHEFGVANGNPTGNVHDIMPPLIDTVDESGYETTVDPSHLEYPNFFSSGLAHGVPVPWVENNPMLQTTGGFKRTPPTPAAILNKGQDSLKSSLDITVLQSQQTAKSKPEEVEDPASQSNGDRQNRKKYLLIVTRMPPNPASEESRRPHKFTFESPNEFHLQFDHWLRREFTDPPFSWKTMMLFNGLEGARLESVEEVADNLEQSFIQYRSSDAALYLVSRNSHLEPYRPVGLTNANFNSPEALFHRQ</sequence>
<evidence type="ECO:0000256" key="1">
    <source>
        <dbReference type="SAM" id="MobiDB-lite"/>
    </source>
</evidence>
<proteinExistence type="predicted"/>
<keyword evidence="3" id="KW-1185">Reference proteome</keyword>
<accession>A0AAV9WRB5</accession>
<comment type="caution">
    <text evidence="2">The sequence shown here is derived from an EMBL/GenBank/DDBJ whole genome shotgun (WGS) entry which is preliminary data.</text>
</comment>
<dbReference type="EMBL" id="JAVHJL010000001">
    <property type="protein sequence ID" value="KAK6512469.1"/>
    <property type="molecule type" value="Genomic_DNA"/>
</dbReference>
<organism evidence="2 3">
    <name type="scientific">Arthrobotrys musiformis</name>
    <dbReference type="NCBI Taxonomy" id="47236"/>
    <lineage>
        <taxon>Eukaryota</taxon>
        <taxon>Fungi</taxon>
        <taxon>Dikarya</taxon>
        <taxon>Ascomycota</taxon>
        <taxon>Pezizomycotina</taxon>
        <taxon>Orbiliomycetes</taxon>
        <taxon>Orbiliales</taxon>
        <taxon>Orbiliaceae</taxon>
        <taxon>Arthrobotrys</taxon>
    </lineage>
</organism>
<gene>
    <name evidence="2" type="ORF">TWF481_001355</name>
</gene>
<evidence type="ECO:0000313" key="2">
    <source>
        <dbReference type="EMBL" id="KAK6512469.1"/>
    </source>
</evidence>
<feature type="region of interest" description="Disordered" evidence="1">
    <location>
        <begin position="241"/>
        <end position="299"/>
    </location>
</feature>
<feature type="compositionally biased region" description="Low complexity" evidence="1">
    <location>
        <begin position="382"/>
        <end position="400"/>
    </location>
</feature>
<feature type="region of interest" description="Disordered" evidence="1">
    <location>
        <begin position="639"/>
        <end position="665"/>
    </location>
</feature>
<dbReference type="Proteomes" id="UP001370758">
    <property type="component" value="Unassembled WGS sequence"/>
</dbReference>
<protein>
    <submittedName>
        <fullName evidence="2">Uncharacterized protein</fullName>
    </submittedName>
</protein>
<feature type="region of interest" description="Disordered" evidence="1">
    <location>
        <begin position="382"/>
        <end position="434"/>
    </location>
</feature>
<name>A0AAV9WRB5_9PEZI</name>
<dbReference type="AlphaFoldDB" id="A0AAV9WRB5"/>
<feature type="region of interest" description="Disordered" evidence="1">
    <location>
        <begin position="470"/>
        <end position="499"/>
    </location>
</feature>